<dbReference type="GO" id="GO:0062129">
    <property type="term" value="C:chitin-based extracellular matrix"/>
    <property type="evidence" value="ECO:0007669"/>
    <property type="project" value="TreeGrafter"/>
</dbReference>
<name>A0A0L7LAF2_OPEBR</name>
<comment type="caution">
    <text evidence="6">The sequence shown here is derived from an EMBL/GenBank/DDBJ whole genome shotgun (WGS) entry which is preliminary data.</text>
</comment>
<keyword evidence="4" id="KW-1133">Transmembrane helix</keyword>
<dbReference type="AlphaFoldDB" id="A0A0L7LAF2"/>
<dbReference type="Proteomes" id="UP000037510">
    <property type="component" value="Unassembled WGS sequence"/>
</dbReference>
<sequence>MIRTITIFVVFTIAATTPVQDDAPNKLTEAVGTKNTELKEDMDVSFKSIEDSDDDINKINSSKIEDLNHLDEGPIKKSDDYMNDPDEDLNDNFIDIDHRNKSESKLSVKGGLFFGSIIFMIIVTAPHAYSLEERIKTFAFNTNGLGTYSFEYETTGGTYRREEGGILSKSEGGSLVVRGEYGYIDPGGRPVSVKYVADSNGYHPIFDDSDVSEDVELRRIFPKEFPQDTIRKTGSPDPEHLGRYAELNNYFLRPRLPLCRVDVERYTPEEESFLMSNAIESYLDRRRFIVLALVAAACAAPQNLQDVQIVRYDSDNAGLGAYNFAWETSDGSKHEEQGQLKNQGTENESLAVQGQYSWVGPDNVLYTVTYIADENGFQPKIEQGPGGSIPPGVVASLLAALCLVAVVAAAPPPRINYDTENVRINGYEYDNNINGYRYAWDQTDGQRASQSGQLKNEGREDESLAVTGSFSWVGPDGVTYTVNYTAGEEGYKPEIEQGPGGGVPPALVAFCLVAVVAAAPPSGINNPTDKLVIMSVVAMVAAAPQKIQNTEDVQILRLDSDNIGLGSYKFGFEQSDGTRRDETGELINEGAENESISVKGSYSWIAPDGVVYTVTYIADENGFQPTIEKGTEGQAPPAASLLG</sequence>
<dbReference type="EMBL" id="JTDY01001988">
    <property type="protein sequence ID" value="KOB72390.1"/>
    <property type="molecule type" value="Genomic_DNA"/>
</dbReference>
<evidence type="ECO:0000256" key="4">
    <source>
        <dbReference type="SAM" id="Phobius"/>
    </source>
</evidence>
<proteinExistence type="predicted"/>
<dbReference type="InterPro" id="IPR000618">
    <property type="entry name" value="Insect_cuticle"/>
</dbReference>
<evidence type="ECO:0000256" key="5">
    <source>
        <dbReference type="SAM" id="SignalP"/>
    </source>
</evidence>
<protein>
    <submittedName>
        <fullName evidence="6">TPAputative cuticle protein</fullName>
    </submittedName>
</protein>
<evidence type="ECO:0000256" key="1">
    <source>
        <dbReference type="ARBA" id="ARBA00022460"/>
    </source>
</evidence>
<gene>
    <name evidence="6" type="ORF">OBRU01_10634</name>
</gene>
<evidence type="ECO:0000256" key="3">
    <source>
        <dbReference type="PROSITE-ProRule" id="PRU00497"/>
    </source>
</evidence>
<keyword evidence="4" id="KW-0812">Transmembrane</keyword>
<feature type="transmembrane region" description="Helical" evidence="4">
    <location>
        <begin position="111"/>
        <end position="129"/>
    </location>
</feature>
<feature type="signal peptide" evidence="5">
    <location>
        <begin position="1"/>
        <end position="21"/>
    </location>
</feature>
<dbReference type="STRING" id="104452.A0A0L7LAF2"/>
<dbReference type="PANTHER" id="PTHR10380">
    <property type="entry name" value="CUTICLE PROTEIN"/>
    <property type="match status" value="1"/>
</dbReference>
<dbReference type="GO" id="GO:0008010">
    <property type="term" value="F:structural constituent of chitin-based larval cuticle"/>
    <property type="evidence" value="ECO:0007669"/>
    <property type="project" value="TreeGrafter"/>
</dbReference>
<evidence type="ECO:0000313" key="6">
    <source>
        <dbReference type="EMBL" id="KOB72390.1"/>
    </source>
</evidence>
<accession>A0A0L7LAF2</accession>
<dbReference type="InterPro" id="IPR031311">
    <property type="entry name" value="CHIT_BIND_RR_consensus"/>
</dbReference>
<keyword evidence="7" id="KW-1185">Reference proteome</keyword>
<dbReference type="PANTHER" id="PTHR10380:SF218">
    <property type="entry name" value="ADULT CUTICLE PROTEIN 65AA-RELATED"/>
    <property type="match status" value="1"/>
</dbReference>
<keyword evidence="1 3" id="KW-0193">Cuticle</keyword>
<keyword evidence="2 5" id="KW-0732">Signal</keyword>
<dbReference type="PRINTS" id="PR00947">
    <property type="entry name" value="CUTICLE"/>
</dbReference>
<dbReference type="Pfam" id="PF00379">
    <property type="entry name" value="Chitin_bind_4"/>
    <property type="match status" value="4"/>
</dbReference>
<evidence type="ECO:0000256" key="2">
    <source>
        <dbReference type="ARBA" id="ARBA00022729"/>
    </source>
</evidence>
<feature type="chain" id="PRO_5005573298" evidence="5">
    <location>
        <begin position="22"/>
        <end position="643"/>
    </location>
</feature>
<dbReference type="InterPro" id="IPR050468">
    <property type="entry name" value="Cuticle_Struct_Prot"/>
</dbReference>
<reference evidence="6 7" key="1">
    <citation type="journal article" date="2015" name="Genome Biol. Evol.">
        <title>The genome of winter moth (Operophtera brumata) provides a genomic perspective on sexual dimorphism and phenology.</title>
        <authorList>
            <person name="Derks M.F."/>
            <person name="Smit S."/>
            <person name="Salis L."/>
            <person name="Schijlen E."/>
            <person name="Bossers A."/>
            <person name="Mateman C."/>
            <person name="Pijl A.S."/>
            <person name="de Ridder D."/>
            <person name="Groenen M.A."/>
            <person name="Visser M.E."/>
            <person name="Megens H.J."/>
        </authorList>
    </citation>
    <scope>NUCLEOTIDE SEQUENCE [LARGE SCALE GENOMIC DNA]</scope>
    <source>
        <strain evidence="6">WM2013NL</strain>
        <tissue evidence="6">Head and thorax</tissue>
    </source>
</reference>
<dbReference type="PROSITE" id="PS51155">
    <property type="entry name" value="CHIT_BIND_RR_2"/>
    <property type="match status" value="4"/>
</dbReference>
<keyword evidence="4" id="KW-0472">Membrane</keyword>
<dbReference type="PROSITE" id="PS00233">
    <property type="entry name" value="CHIT_BIND_RR_1"/>
    <property type="match status" value="1"/>
</dbReference>
<evidence type="ECO:0000313" key="7">
    <source>
        <dbReference type="Proteomes" id="UP000037510"/>
    </source>
</evidence>
<organism evidence="6 7">
    <name type="scientific">Operophtera brumata</name>
    <name type="common">Winter moth</name>
    <name type="synonym">Phalaena brumata</name>
    <dbReference type="NCBI Taxonomy" id="104452"/>
    <lineage>
        <taxon>Eukaryota</taxon>
        <taxon>Metazoa</taxon>
        <taxon>Ecdysozoa</taxon>
        <taxon>Arthropoda</taxon>
        <taxon>Hexapoda</taxon>
        <taxon>Insecta</taxon>
        <taxon>Pterygota</taxon>
        <taxon>Neoptera</taxon>
        <taxon>Endopterygota</taxon>
        <taxon>Lepidoptera</taxon>
        <taxon>Glossata</taxon>
        <taxon>Ditrysia</taxon>
        <taxon>Geometroidea</taxon>
        <taxon>Geometridae</taxon>
        <taxon>Larentiinae</taxon>
        <taxon>Operophtera</taxon>
    </lineage>
</organism>